<name>A0A1R3J5Y1_COCAP</name>
<sequence length="488" mass="53919">MVSASPPPKEVVESKEKWVEGDPSRRAKWWYSTFHTVTAMIGAGVLSLPYAMAYLGWGPGTMVLVLSWLMTLNTMWQMIQLHECVPGTRFDRYIDLGRYAFGPKLGGWIVLPQQLIVQVGCDIVYMVTGGKCLKKFMEIACSSCTQLKQSYWILIFGGIHFFLSQLPNFNSVAAVSLAAAIMSLSYSTIAWAGCLGHGQIDNVSYEYKSTSPTDYMFRVFNALGQISFAFAGHAVALEIQATIPSTPERPSKIPMWKGAVGAYFINAICYFPVAMIGYWAFGQDVDDNVLMALKKPGWLIASANLMVVVHVIGSYQVYAMPVFDLLERMMVKRLNFPPGIALRLITRSAYVGEKHSLCRGPCTNRSILMAISTTGPGKGAGVLDKPVIERTTPGRESEFDLRKSRKIAPPYRVILHNDNFNKREYVVQVLMKVIPGMSLDNAVNIMQEAHYNGMAVVIICTQADAEEHCMQLRGNGLLSSIEPASGGC</sequence>
<evidence type="ECO:0000259" key="9">
    <source>
        <dbReference type="Pfam" id="PF02617"/>
    </source>
</evidence>
<keyword evidence="2" id="KW-0813">Transport</keyword>
<keyword evidence="4" id="KW-0029">Amino-acid transport</keyword>
<dbReference type="PANTHER" id="PTHR48017">
    <property type="entry name" value="OS05G0424000 PROTEIN-RELATED"/>
    <property type="match status" value="1"/>
</dbReference>
<evidence type="ECO:0000256" key="2">
    <source>
        <dbReference type="ARBA" id="ARBA00022448"/>
    </source>
</evidence>
<dbReference type="AlphaFoldDB" id="A0A1R3J5Y1"/>
<feature type="domain" description="Adaptor protein ClpS core" evidence="9">
    <location>
        <begin position="408"/>
        <end position="474"/>
    </location>
</feature>
<organism evidence="10 11">
    <name type="scientific">Corchorus capsularis</name>
    <name type="common">Jute</name>
    <dbReference type="NCBI Taxonomy" id="210143"/>
    <lineage>
        <taxon>Eukaryota</taxon>
        <taxon>Viridiplantae</taxon>
        <taxon>Streptophyta</taxon>
        <taxon>Embryophyta</taxon>
        <taxon>Tracheophyta</taxon>
        <taxon>Spermatophyta</taxon>
        <taxon>Magnoliopsida</taxon>
        <taxon>eudicotyledons</taxon>
        <taxon>Gunneridae</taxon>
        <taxon>Pentapetalae</taxon>
        <taxon>rosids</taxon>
        <taxon>malvids</taxon>
        <taxon>Malvales</taxon>
        <taxon>Malvaceae</taxon>
        <taxon>Grewioideae</taxon>
        <taxon>Apeibeae</taxon>
        <taxon>Corchorus</taxon>
    </lineage>
</organism>
<evidence type="ECO:0000256" key="6">
    <source>
        <dbReference type="ARBA" id="ARBA00023136"/>
    </source>
</evidence>
<dbReference type="GO" id="GO:0006865">
    <property type="term" value="P:amino acid transport"/>
    <property type="evidence" value="ECO:0007669"/>
    <property type="project" value="UniProtKB-KW"/>
</dbReference>
<dbReference type="Proteomes" id="UP000188268">
    <property type="component" value="Unassembled WGS sequence"/>
</dbReference>
<accession>A0A1R3J5Y1</accession>
<feature type="domain" description="Amino acid transporter transmembrane" evidence="8">
    <location>
        <begin position="26"/>
        <end position="351"/>
    </location>
</feature>
<evidence type="ECO:0000256" key="5">
    <source>
        <dbReference type="ARBA" id="ARBA00022989"/>
    </source>
</evidence>
<feature type="transmembrane region" description="Helical" evidence="7">
    <location>
        <begin position="215"/>
        <end position="239"/>
    </location>
</feature>
<dbReference type="InterPro" id="IPR003769">
    <property type="entry name" value="ClpS_core"/>
</dbReference>
<keyword evidence="5 7" id="KW-1133">Transmembrane helix</keyword>
<keyword evidence="6 7" id="KW-0472">Membrane</keyword>
<dbReference type="OMA" id="AWVACVY"/>
<protein>
    <submittedName>
        <fullName evidence="10">Adaptor protein ClpS, core</fullName>
    </submittedName>
</protein>
<dbReference type="Gene3D" id="1.20.1740.10">
    <property type="entry name" value="Amino acid/polyamine transporter I"/>
    <property type="match status" value="1"/>
</dbReference>
<reference evidence="10 11" key="1">
    <citation type="submission" date="2013-09" db="EMBL/GenBank/DDBJ databases">
        <title>Corchorus capsularis genome sequencing.</title>
        <authorList>
            <person name="Alam M."/>
            <person name="Haque M.S."/>
            <person name="Islam M.S."/>
            <person name="Emdad E.M."/>
            <person name="Islam M.M."/>
            <person name="Ahmed B."/>
            <person name="Halim A."/>
            <person name="Hossen Q.M.M."/>
            <person name="Hossain M.Z."/>
            <person name="Ahmed R."/>
            <person name="Khan M.M."/>
            <person name="Islam R."/>
            <person name="Rashid M.M."/>
            <person name="Khan S.A."/>
            <person name="Rahman M.S."/>
            <person name="Alam M."/>
        </authorList>
    </citation>
    <scope>NUCLEOTIDE SEQUENCE [LARGE SCALE GENOMIC DNA]</scope>
    <source>
        <strain evidence="11">cv. CVL-1</strain>
        <tissue evidence="10">Whole seedling</tissue>
    </source>
</reference>
<evidence type="ECO:0000256" key="7">
    <source>
        <dbReference type="SAM" id="Phobius"/>
    </source>
</evidence>
<dbReference type="InterPro" id="IPR022935">
    <property type="entry name" value="ClpS"/>
</dbReference>
<comment type="subcellular location">
    <subcellularLocation>
        <location evidence="1">Membrane</location>
    </subcellularLocation>
</comment>
<dbReference type="Gramene" id="OMO90231">
    <property type="protein sequence ID" value="OMO90231"/>
    <property type="gene ID" value="CCACVL1_07459"/>
</dbReference>
<dbReference type="GO" id="GO:0006508">
    <property type="term" value="P:proteolysis"/>
    <property type="evidence" value="ECO:0007669"/>
    <property type="project" value="InterPro"/>
</dbReference>
<dbReference type="OrthoDB" id="40134at2759"/>
<evidence type="ECO:0000256" key="1">
    <source>
        <dbReference type="ARBA" id="ARBA00004370"/>
    </source>
</evidence>
<dbReference type="InterPro" id="IPR014719">
    <property type="entry name" value="Ribosomal_bL12_C/ClpS-like"/>
</dbReference>
<keyword evidence="3 7" id="KW-0812">Transmembrane</keyword>
<dbReference type="GO" id="GO:0016020">
    <property type="term" value="C:membrane"/>
    <property type="evidence" value="ECO:0007669"/>
    <property type="project" value="UniProtKB-SubCell"/>
</dbReference>
<dbReference type="GO" id="GO:0030163">
    <property type="term" value="P:protein catabolic process"/>
    <property type="evidence" value="ECO:0007669"/>
    <property type="project" value="InterPro"/>
</dbReference>
<dbReference type="EMBL" id="AWWV01008484">
    <property type="protein sequence ID" value="OMO90231.1"/>
    <property type="molecule type" value="Genomic_DNA"/>
</dbReference>
<feature type="transmembrane region" description="Helical" evidence="7">
    <location>
        <begin position="301"/>
        <end position="323"/>
    </location>
</feature>
<proteinExistence type="inferred from homology"/>
<evidence type="ECO:0000256" key="4">
    <source>
        <dbReference type="ARBA" id="ARBA00022970"/>
    </source>
</evidence>
<dbReference type="Gene3D" id="3.30.1390.10">
    <property type="match status" value="1"/>
</dbReference>
<evidence type="ECO:0000313" key="11">
    <source>
        <dbReference type="Proteomes" id="UP000188268"/>
    </source>
</evidence>
<keyword evidence="11" id="KW-1185">Reference proteome</keyword>
<dbReference type="HAMAP" id="MF_00302">
    <property type="entry name" value="ClpS"/>
    <property type="match status" value="1"/>
</dbReference>
<evidence type="ECO:0000313" key="10">
    <source>
        <dbReference type="EMBL" id="OMO90231.1"/>
    </source>
</evidence>
<feature type="transmembrane region" description="Helical" evidence="7">
    <location>
        <begin position="260"/>
        <end position="281"/>
    </location>
</feature>
<dbReference type="InterPro" id="IPR013057">
    <property type="entry name" value="AA_transpt_TM"/>
</dbReference>
<dbReference type="SUPFAM" id="SSF54736">
    <property type="entry name" value="ClpS-like"/>
    <property type="match status" value="1"/>
</dbReference>
<evidence type="ECO:0000256" key="3">
    <source>
        <dbReference type="ARBA" id="ARBA00022692"/>
    </source>
</evidence>
<dbReference type="FunFam" id="3.30.1390.10:FF:000006">
    <property type="entry name" value="ATP-dependent Clp protease adapter protein CLPS1, chloroplastic"/>
    <property type="match status" value="1"/>
</dbReference>
<comment type="caution">
    <text evidence="10">The sequence shown here is derived from an EMBL/GenBank/DDBJ whole genome shotgun (WGS) entry which is preliminary data.</text>
</comment>
<dbReference type="Pfam" id="PF02617">
    <property type="entry name" value="ClpS"/>
    <property type="match status" value="1"/>
</dbReference>
<gene>
    <name evidence="10" type="ORF">CCACVL1_07459</name>
</gene>
<evidence type="ECO:0000259" key="8">
    <source>
        <dbReference type="Pfam" id="PF01490"/>
    </source>
</evidence>
<feature type="transmembrane region" description="Helical" evidence="7">
    <location>
        <begin position="172"/>
        <end position="195"/>
    </location>
</feature>
<feature type="transmembrane region" description="Helical" evidence="7">
    <location>
        <begin position="54"/>
        <end position="72"/>
    </location>
</feature>
<dbReference type="Pfam" id="PF01490">
    <property type="entry name" value="Aa_trans"/>
    <property type="match status" value="1"/>
</dbReference>